<dbReference type="RefSeq" id="WP_074754293.1">
    <property type="nucleotide sequence ID" value="NZ_FOGJ01000003.1"/>
</dbReference>
<accession>A0A1H9MF72</accession>
<sequence>MMKNKKDNKIIFALTVGISTMMALNTGITAYAESEDAVADTNTPNETVEQNVEAPVTEVQESVEQVVEQVQETTEAVDTAASSAEEMMTQMSETVTPDDGGTVAAPAVEALAQEVEQAQEEQLVENIQGASETVEEVSTQVEEATVYDTTANEAAVETVEAVNEVVTTADNMAGLVEDTNAKADELVETIENTDDKDVARNTYTELETLVAQTQETVDQQQAYIDEMTQQYDDAKQALLEAEAKYEEAVNAAEGNVEEAENALVSAQETVENIESALEEAQDKLDYEKAAADAINDATLKCDWAYQRAYLKLLVVNYIIPQMEGEMIDPDTVVVDRPDSFDTQDYNYYSFTYTDSQGNEVTRFFNYDRADKKLSKNRYSNLGTSEQIVVYEKSQDEIEANNHLFDYYDGVSFTRNELTSMANSGQLDVFVYEDADNNKKYWVREELNAAIERGEIVKTDDGYVFTQENEELAGTVVTEVVQAANSKVRGGEYIIDTSNAPDLETFLANADATADQYQALSSVVTDTKEAVESAQGEVDELKGAIGTLKNKHGNPVLKAVDALGVNDVATYLGIEVTQDQADVLNNMTVREAIAYLDAMLAGANAKVEEATATLNTLNEKLDEIALSLTGDEAIVADAMPGIEAPNAEVAGPEAVTDEDDSVVFIETAAVPMAADVIAEDVIPATPAAPSDEAVAVAMTAIAPSDETLTADNMAVADAETAAQEVTIDQAALEMIAMTPVTETSVIGDVQLIGGATTIDDGEVILAAGIEMPQMEELNSIEAAIEETQSAQAQISDAVVPRAPKIIDDEASAKTAFPTTQNTQKKDLFWWWLLILAGAIAGSRDVSEKVKRVNER</sequence>
<dbReference type="Proteomes" id="UP000182584">
    <property type="component" value="Unassembled WGS sequence"/>
</dbReference>
<dbReference type="eggNOG" id="COG3064">
    <property type="taxonomic scope" value="Bacteria"/>
</dbReference>
<proteinExistence type="predicted"/>
<protein>
    <recommendedName>
        <fullName evidence="5">Methyl-accepting transducer domain-containing protein</fullName>
    </recommendedName>
</protein>
<evidence type="ECO:0000256" key="1">
    <source>
        <dbReference type="SAM" id="Coils"/>
    </source>
</evidence>
<evidence type="ECO:0000313" key="4">
    <source>
        <dbReference type="Proteomes" id="UP000182584"/>
    </source>
</evidence>
<dbReference type="OrthoDB" id="2004294at2"/>
<feature type="signal peptide" evidence="2">
    <location>
        <begin position="1"/>
        <end position="32"/>
    </location>
</feature>
<evidence type="ECO:0000256" key="2">
    <source>
        <dbReference type="SAM" id="SignalP"/>
    </source>
</evidence>
<evidence type="ECO:0000313" key="3">
    <source>
        <dbReference type="EMBL" id="SER22159.1"/>
    </source>
</evidence>
<feature type="chain" id="PRO_5010303960" description="Methyl-accepting transducer domain-containing protein" evidence="2">
    <location>
        <begin position="33"/>
        <end position="854"/>
    </location>
</feature>
<gene>
    <name evidence="3" type="ORF">SAMN04487884_10375</name>
</gene>
<keyword evidence="1" id="KW-0175">Coiled coil</keyword>
<feature type="coiled-coil region" evidence="1">
    <location>
        <begin position="599"/>
        <end position="626"/>
    </location>
</feature>
<dbReference type="AlphaFoldDB" id="A0A1H9MF72"/>
<keyword evidence="2" id="KW-0732">Signal</keyword>
<organism evidence="3 4">
    <name type="scientific">Butyrivibrio fibrisolvens</name>
    <dbReference type="NCBI Taxonomy" id="831"/>
    <lineage>
        <taxon>Bacteria</taxon>
        <taxon>Bacillati</taxon>
        <taxon>Bacillota</taxon>
        <taxon>Clostridia</taxon>
        <taxon>Lachnospirales</taxon>
        <taxon>Lachnospiraceae</taxon>
        <taxon>Butyrivibrio</taxon>
    </lineage>
</organism>
<reference evidence="3 4" key="1">
    <citation type="submission" date="2016-10" db="EMBL/GenBank/DDBJ databases">
        <authorList>
            <person name="de Groot N.N."/>
        </authorList>
    </citation>
    <scope>NUCLEOTIDE SEQUENCE [LARGE SCALE GENOMIC DNA]</scope>
    <source>
        <strain evidence="3 4">AR40</strain>
    </source>
</reference>
<name>A0A1H9MF72_BUTFI</name>
<feature type="coiled-coil region" evidence="1">
    <location>
        <begin position="176"/>
        <end position="297"/>
    </location>
</feature>
<evidence type="ECO:0008006" key="5">
    <source>
        <dbReference type="Google" id="ProtNLM"/>
    </source>
</evidence>
<feature type="coiled-coil region" evidence="1">
    <location>
        <begin position="523"/>
        <end position="550"/>
    </location>
</feature>
<dbReference type="EMBL" id="FOGJ01000003">
    <property type="protein sequence ID" value="SER22159.1"/>
    <property type="molecule type" value="Genomic_DNA"/>
</dbReference>